<name>A0A428GUK1_STRCR</name>
<gene>
    <name evidence="1" type="ORF">D8794_05945</name>
</gene>
<evidence type="ECO:0000313" key="1">
    <source>
        <dbReference type="EMBL" id="RSJ85845.1"/>
    </source>
</evidence>
<sequence length="77" mass="8988">MLSDDGDAYYRAELKKRLKGHDKSEWDKIIDDYNHTLKFDETGNIIDIHPLEQGYVVSKMGNTMLTILIWLTKSLMN</sequence>
<dbReference type="EMBL" id="RJPQ01000006">
    <property type="protein sequence ID" value="RSJ85845.1"/>
    <property type="molecule type" value="Genomic_DNA"/>
</dbReference>
<accession>A0A428GUK1</accession>
<reference evidence="1 2" key="1">
    <citation type="submission" date="2018-11" db="EMBL/GenBank/DDBJ databases">
        <title>Species Designations Belie Phenotypic and Genotypic Heterogeneity in Oral Streptococci.</title>
        <authorList>
            <person name="Velsko I."/>
        </authorList>
    </citation>
    <scope>NUCLEOTIDE SEQUENCE [LARGE SCALE GENOMIC DNA]</scope>
    <source>
        <strain evidence="1 2">A54</strain>
    </source>
</reference>
<protein>
    <submittedName>
        <fullName evidence="1">Uncharacterized protein</fullName>
    </submittedName>
</protein>
<organism evidence="1 2">
    <name type="scientific">Streptococcus cristatus</name>
    <dbReference type="NCBI Taxonomy" id="45634"/>
    <lineage>
        <taxon>Bacteria</taxon>
        <taxon>Bacillati</taxon>
        <taxon>Bacillota</taxon>
        <taxon>Bacilli</taxon>
        <taxon>Lactobacillales</taxon>
        <taxon>Streptococcaceae</taxon>
        <taxon>Streptococcus</taxon>
    </lineage>
</organism>
<dbReference type="AlphaFoldDB" id="A0A428GUK1"/>
<evidence type="ECO:0000313" key="2">
    <source>
        <dbReference type="Proteomes" id="UP000277890"/>
    </source>
</evidence>
<comment type="caution">
    <text evidence="1">The sequence shown here is derived from an EMBL/GenBank/DDBJ whole genome shotgun (WGS) entry which is preliminary data.</text>
</comment>
<dbReference type="Proteomes" id="UP000277890">
    <property type="component" value="Unassembled WGS sequence"/>
</dbReference>
<proteinExistence type="predicted"/>